<feature type="transmembrane region" description="Helical" evidence="7">
    <location>
        <begin position="55"/>
        <end position="75"/>
    </location>
</feature>
<evidence type="ECO:0000256" key="2">
    <source>
        <dbReference type="ARBA" id="ARBA00022475"/>
    </source>
</evidence>
<dbReference type="GeneID" id="66556484"/>
<feature type="transmembrane region" description="Helical" evidence="7">
    <location>
        <begin position="113"/>
        <end position="130"/>
    </location>
</feature>
<name>A0AAD1FRY9_9FLAO</name>
<dbReference type="Proteomes" id="UP000262607">
    <property type="component" value="Chromosome"/>
</dbReference>
<dbReference type="InterPro" id="IPR001640">
    <property type="entry name" value="Lgt"/>
</dbReference>
<dbReference type="Pfam" id="PF01790">
    <property type="entry name" value="LGT"/>
    <property type="match status" value="1"/>
</dbReference>
<keyword evidence="2 7" id="KW-1003">Cell membrane</keyword>
<dbReference type="NCBIfam" id="TIGR00544">
    <property type="entry name" value="lgt"/>
    <property type="match status" value="1"/>
</dbReference>
<sequence>MLKYINWDPIHKFILWKGVSIHIYSLMFFLSFLIGWYIMKYIYKIEKIHQKYLDTLLVYTVLGTVIGARLGQIFFYDFSYFSDHWIEAFFPVKENYSKLGIIKGYEFIGYRGLSSHGATIGIILSIFFYSKKILKKSFFWICDRLCIVATLSAVFIRIGNFFNSEIVGIPCNSSLPWSVKFLQMDTGYGEIVPRHPTQIYESIIYFFIFLFLCFLYRKKNIRNITGYISGIFFILLWSSRFLLEFMKEPQGDEIINMYSLNTGQWLSIPCIIFGIFIFYFSRKNKHFFS</sequence>
<dbReference type="GO" id="GO:0005886">
    <property type="term" value="C:plasma membrane"/>
    <property type="evidence" value="ECO:0007669"/>
    <property type="project" value="UniProtKB-SubCell"/>
</dbReference>
<protein>
    <recommendedName>
        <fullName evidence="7">Phosphatidylglycerol--prolipoprotein diacylglyceryl transferase</fullName>
        <ecNumber evidence="7">2.5.1.145</ecNumber>
    </recommendedName>
</protein>
<organism evidence="8 9">
    <name type="scientific">Blattabacterium punctulatus CPU2</name>
    <dbReference type="NCBI Taxonomy" id="1457032"/>
    <lineage>
        <taxon>Bacteria</taxon>
        <taxon>Pseudomonadati</taxon>
        <taxon>Bacteroidota</taxon>
        <taxon>Flavobacteriia</taxon>
        <taxon>Flavobacteriales</taxon>
        <taxon>Blattabacteriaceae</taxon>
        <taxon>Blattabacterium</taxon>
    </lineage>
</organism>
<dbReference type="GO" id="GO:0008961">
    <property type="term" value="F:phosphatidylglycerol-prolipoprotein diacylglyceryl transferase activity"/>
    <property type="evidence" value="ECO:0007669"/>
    <property type="project" value="UniProtKB-UniRule"/>
</dbReference>
<evidence type="ECO:0000256" key="4">
    <source>
        <dbReference type="ARBA" id="ARBA00022692"/>
    </source>
</evidence>
<feature type="binding site" evidence="7">
    <location>
        <position position="157"/>
    </location>
    <ligand>
        <name>a 1,2-diacyl-sn-glycero-3-phospho-(1'-sn-glycerol)</name>
        <dbReference type="ChEBI" id="CHEBI:64716"/>
    </ligand>
</feature>
<dbReference type="PROSITE" id="PS01311">
    <property type="entry name" value="LGT"/>
    <property type="match status" value="1"/>
</dbReference>
<comment type="pathway">
    <text evidence="7">Protein modification; lipoprotein biosynthesis (diacylglyceryl transfer).</text>
</comment>
<feature type="transmembrane region" description="Helical" evidence="7">
    <location>
        <begin position="137"/>
        <end position="158"/>
    </location>
</feature>
<proteinExistence type="inferred from homology"/>
<dbReference type="HAMAP" id="MF_01147">
    <property type="entry name" value="Lgt"/>
    <property type="match status" value="1"/>
</dbReference>
<feature type="transmembrane region" description="Helical" evidence="7">
    <location>
        <begin position="224"/>
        <end position="243"/>
    </location>
</feature>
<evidence type="ECO:0000256" key="5">
    <source>
        <dbReference type="ARBA" id="ARBA00022989"/>
    </source>
</evidence>
<dbReference type="EMBL" id="AP014610">
    <property type="protein sequence ID" value="BBA18056.1"/>
    <property type="molecule type" value="Genomic_DNA"/>
</dbReference>
<dbReference type="PANTHER" id="PTHR30589:SF0">
    <property type="entry name" value="PHOSPHATIDYLGLYCEROL--PROLIPOPROTEIN DIACYLGLYCERYL TRANSFERASE"/>
    <property type="match status" value="1"/>
</dbReference>
<keyword evidence="5 7" id="KW-1133">Transmembrane helix</keyword>
<comment type="subcellular location">
    <subcellularLocation>
        <location evidence="7">Cell membrane</location>
        <topology evidence="7">Multi-pass membrane protein</topology>
    </subcellularLocation>
</comment>
<feature type="transmembrane region" description="Helical" evidence="7">
    <location>
        <begin position="199"/>
        <end position="217"/>
    </location>
</feature>
<dbReference type="RefSeq" id="WP_110548491.1">
    <property type="nucleotide sequence ID" value="NZ_AP014610.1"/>
</dbReference>
<evidence type="ECO:0000256" key="1">
    <source>
        <dbReference type="ARBA" id="ARBA00007150"/>
    </source>
</evidence>
<evidence type="ECO:0000256" key="6">
    <source>
        <dbReference type="ARBA" id="ARBA00023136"/>
    </source>
</evidence>
<comment type="catalytic activity">
    <reaction evidence="7">
        <text>L-cysteinyl-[prolipoprotein] + a 1,2-diacyl-sn-glycero-3-phospho-(1'-sn-glycerol) = an S-1,2-diacyl-sn-glyceryl-L-cysteinyl-[prolipoprotein] + sn-glycerol 1-phosphate + H(+)</text>
        <dbReference type="Rhea" id="RHEA:56712"/>
        <dbReference type="Rhea" id="RHEA-COMP:14679"/>
        <dbReference type="Rhea" id="RHEA-COMP:14680"/>
        <dbReference type="ChEBI" id="CHEBI:15378"/>
        <dbReference type="ChEBI" id="CHEBI:29950"/>
        <dbReference type="ChEBI" id="CHEBI:57685"/>
        <dbReference type="ChEBI" id="CHEBI:64716"/>
        <dbReference type="ChEBI" id="CHEBI:140658"/>
        <dbReference type="EC" id="2.5.1.145"/>
    </reaction>
</comment>
<comment type="function">
    <text evidence="7">Catalyzes the transfer of the diacylglyceryl group from phosphatidylglycerol to the sulfhydryl group of the N-terminal cysteine of a prolipoprotein, the first step in the formation of mature lipoproteins.</text>
</comment>
<comment type="similarity">
    <text evidence="1 7">Belongs to the Lgt family.</text>
</comment>
<evidence type="ECO:0000256" key="7">
    <source>
        <dbReference type="HAMAP-Rule" id="MF_01147"/>
    </source>
</evidence>
<accession>A0AAD1FRY9</accession>
<evidence type="ECO:0000256" key="3">
    <source>
        <dbReference type="ARBA" id="ARBA00022679"/>
    </source>
</evidence>
<keyword evidence="4 7" id="KW-0812">Transmembrane</keyword>
<gene>
    <name evidence="7 8" type="primary">lgt</name>
    <name evidence="8" type="ORF">CPU2_584</name>
</gene>
<dbReference type="AlphaFoldDB" id="A0AAD1FRY9"/>
<dbReference type="EC" id="2.5.1.145" evidence="7"/>
<keyword evidence="6 7" id="KW-0472">Membrane</keyword>
<keyword evidence="3 7" id="KW-0808">Transferase</keyword>
<feature type="transmembrane region" description="Helical" evidence="7">
    <location>
        <begin position="21"/>
        <end position="43"/>
    </location>
</feature>
<dbReference type="GO" id="GO:0042158">
    <property type="term" value="P:lipoprotein biosynthetic process"/>
    <property type="evidence" value="ECO:0007669"/>
    <property type="project" value="UniProtKB-UniRule"/>
</dbReference>
<reference evidence="8 9" key="1">
    <citation type="submission" date="2014-06" db="EMBL/GenBank/DDBJ databases">
        <title>Genome sequence of the intracellular symbiont Blattabacterium cuenoti, strain CPU2 from the wood feeding cockroach Cryptocercus punctulatus.</title>
        <authorList>
            <person name="Kinjo Y."/>
            <person name="Ohkuma M."/>
            <person name="Tokuda G."/>
        </authorList>
    </citation>
    <scope>NUCLEOTIDE SEQUENCE [LARGE SCALE GENOMIC DNA]</scope>
    <source>
        <strain evidence="8 9">CPU2</strain>
    </source>
</reference>
<feature type="transmembrane region" description="Helical" evidence="7">
    <location>
        <begin position="263"/>
        <end position="281"/>
    </location>
</feature>
<dbReference type="PANTHER" id="PTHR30589">
    <property type="entry name" value="PROLIPOPROTEIN DIACYLGLYCERYL TRANSFERASE"/>
    <property type="match status" value="1"/>
</dbReference>
<evidence type="ECO:0000313" key="9">
    <source>
        <dbReference type="Proteomes" id="UP000262607"/>
    </source>
</evidence>
<evidence type="ECO:0000313" key="8">
    <source>
        <dbReference type="EMBL" id="BBA18056.1"/>
    </source>
</evidence>